<dbReference type="EMBL" id="JAFEUZ010000035">
    <property type="protein sequence ID" value="KAG5466750.1"/>
    <property type="molecule type" value="Genomic_DNA"/>
</dbReference>
<gene>
    <name evidence="3" type="ORF">LSCM1_00927</name>
</gene>
<evidence type="ECO:0000313" key="3">
    <source>
        <dbReference type="EMBL" id="KAG5466750.1"/>
    </source>
</evidence>
<evidence type="ECO:0000256" key="2">
    <source>
        <dbReference type="SAM" id="SignalP"/>
    </source>
</evidence>
<accession>A0A836GXS2</accession>
<protein>
    <submittedName>
        <fullName evidence="3">Uncharacterized protein</fullName>
    </submittedName>
</protein>
<evidence type="ECO:0000256" key="1">
    <source>
        <dbReference type="SAM" id="Phobius"/>
    </source>
</evidence>
<dbReference type="GeneID" id="92511065"/>
<dbReference type="RefSeq" id="XP_067174658.1">
    <property type="nucleotide sequence ID" value="XM_067318553.1"/>
</dbReference>
<name>A0A836GXS2_9TRYP</name>
<keyword evidence="1" id="KW-1133">Transmembrane helix</keyword>
<reference evidence="4" key="1">
    <citation type="journal article" date="2021" name="Microbiol. Resour. Announc.">
        <title>LGAAP: Leishmaniinae Genome Assembly and Annotation Pipeline.</title>
        <authorList>
            <person name="Almutairi H."/>
            <person name="Urbaniak M.D."/>
            <person name="Bates M.D."/>
            <person name="Jariyapan N."/>
            <person name="Kwakye-Nuako G."/>
            <person name="Thomaz-Soccol V."/>
            <person name="Al-Salem W.S."/>
            <person name="Dillon R.J."/>
            <person name="Bates P.A."/>
            <person name="Gatherer D."/>
        </authorList>
    </citation>
    <scope>NUCLEOTIDE SEQUENCE [LARGE SCALE GENOMIC DNA]</scope>
</reference>
<dbReference type="KEGG" id="lmat:92511065"/>
<keyword evidence="1" id="KW-0812">Transmembrane</keyword>
<feature type="transmembrane region" description="Helical" evidence="1">
    <location>
        <begin position="435"/>
        <end position="457"/>
    </location>
</feature>
<keyword evidence="4" id="KW-1185">Reference proteome</keyword>
<feature type="signal peptide" evidence="2">
    <location>
        <begin position="1"/>
        <end position="25"/>
    </location>
</feature>
<proteinExistence type="predicted"/>
<dbReference type="Proteomes" id="UP000673552">
    <property type="component" value="Unassembled WGS sequence"/>
</dbReference>
<comment type="caution">
    <text evidence="3">The sequence shown here is derived from an EMBL/GenBank/DDBJ whole genome shotgun (WGS) entry which is preliminary data.</text>
</comment>
<keyword evidence="1" id="KW-0472">Membrane</keyword>
<feature type="chain" id="PRO_5032916719" evidence="2">
    <location>
        <begin position="26"/>
        <end position="476"/>
    </location>
</feature>
<keyword evidence="2" id="KW-0732">Signal</keyword>
<dbReference type="SUPFAM" id="SSF53756">
    <property type="entry name" value="UDP-Glycosyltransferase/glycogen phosphorylase"/>
    <property type="match status" value="1"/>
</dbReference>
<sequence>MTPKTTRLVAAAMPVLLLFTLEVQGLNLAFISSGTPSDLLRIAPIVRTAHQRSHSATVLVDSLVLGDCNDVFGGSTCTAVTCSTRGCRDKRADPSRAFSMALRKQYFTSDVILATAFVTEADRISEELGVPLLILSGSASDVLSIHSTSFHLRPPGMGKRLLLQDMVTSAIRGFCASAWDHIGLGALQKPHMIRHIITQGIPGVDITGPVRPNVHPVGFLNSDGDALVRRPFSAVDSFIEGCGGRFVYAAMPAENSAYGQQLYSALRAVVNETNACALWYVLSAQPSSVRFRKSADARRVKITEDNSAAPHYLLLHHHPVAVLTNNVKEILYDAVLAESPIVLIGSNSFSCWQLWSTGIAACASTSRTADIMPALHSVYNNSSVRARLRAARRMGFLMGGAQKAIEVVELVAAVGTGSMDFACDSSILLSPYRHAAAIAIPTTLFLGVLFSLGLRCLQIISKRRGARDAHNRKRLP</sequence>
<reference evidence="4" key="2">
    <citation type="journal article" date="2021" name="Sci. Data">
        <title>Chromosome-scale genome sequencing, assembly and annotation of six genomes from subfamily Leishmaniinae.</title>
        <authorList>
            <person name="Almutairi H."/>
            <person name="Urbaniak M.D."/>
            <person name="Bates M.D."/>
            <person name="Jariyapan N."/>
            <person name="Kwakye-Nuako G."/>
            <person name="Thomaz Soccol V."/>
            <person name="Al-Salem W.S."/>
            <person name="Dillon R.J."/>
            <person name="Bates P.A."/>
            <person name="Gatherer D."/>
        </authorList>
    </citation>
    <scope>NUCLEOTIDE SEQUENCE [LARGE SCALE GENOMIC DNA]</scope>
</reference>
<organism evidence="3 4">
    <name type="scientific">Leishmania martiniquensis</name>
    <dbReference type="NCBI Taxonomy" id="1580590"/>
    <lineage>
        <taxon>Eukaryota</taxon>
        <taxon>Discoba</taxon>
        <taxon>Euglenozoa</taxon>
        <taxon>Kinetoplastea</taxon>
        <taxon>Metakinetoplastina</taxon>
        <taxon>Trypanosomatida</taxon>
        <taxon>Trypanosomatidae</taxon>
        <taxon>Leishmaniinae</taxon>
        <taxon>Leishmania</taxon>
    </lineage>
</organism>
<dbReference type="OrthoDB" id="260927at2759"/>
<dbReference type="AlphaFoldDB" id="A0A836GXS2"/>
<evidence type="ECO:0000313" key="4">
    <source>
        <dbReference type="Proteomes" id="UP000673552"/>
    </source>
</evidence>